<name>A0A9W9IJU5_9EURO</name>
<dbReference type="InterPro" id="IPR007201">
    <property type="entry name" value="Mei2-like_Rrm_C"/>
</dbReference>
<comment type="caution">
    <text evidence="4">The sequence shown here is derived from an EMBL/GenBank/DDBJ whole genome shotgun (WGS) entry which is preliminary data.</text>
</comment>
<dbReference type="Proteomes" id="UP001146351">
    <property type="component" value="Unassembled WGS sequence"/>
</dbReference>
<dbReference type="PROSITE" id="PS50102">
    <property type="entry name" value="RRM"/>
    <property type="match status" value="1"/>
</dbReference>
<keyword evidence="1" id="KW-0694">RNA-binding</keyword>
<dbReference type="Pfam" id="PF04059">
    <property type="entry name" value="RRM_2"/>
    <property type="match status" value="1"/>
</dbReference>
<feature type="region of interest" description="Disordered" evidence="2">
    <location>
        <begin position="1"/>
        <end position="42"/>
    </location>
</feature>
<accession>A0A9W9IJU5</accession>
<feature type="compositionally biased region" description="Basic and acidic residues" evidence="2">
    <location>
        <begin position="8"/>
        <end position="20"/>
    </location>
</feature>
<feature type="region of interest" description="Disordered" evidence="2">
    <location>
        <begin position="645"/>
        <end position="729"/>
    </location>
</feature>
<reference evidence="4" key="1">
    <citation type="submission" date="2022-11" db="EMBL/GenBank/DDBJ databases">
        <authorList>
            <person name="Petersen C."/>
        </authorList>
    </citation>
    <scope>NUCLEOTIDE SEQUENCE</scope>
    <source>
        <strain evidence="4">IBT 21917</strain>
    </source>
</reference>
<dbReference type="InterPro" id="IPR035979">
    <property type="entry name" value="RBD_domain_sf"/>
</dbReference>
<sequence length="729" mass="80817">MSGPSASRQRDVARGRRSGDDEMPNDGPEAFQPALPTTTAQVPNVRDFDLLVGPQDRVRNWQIAHEGWPGFMQAPPMTQNFMESIDQRLQHGTSRGMPVFPPDHSYYAPSSVSSESRVETPNPYALHGYTPNPLSANSTLVQRTNNPYSLNPNPVSVASTLRSSLPNHPGLQNVVGTSVGSTGVFQPSPLQALFAPQARQMQPLSSMYPTFEAGYSSVSRASSHIAPSSQMSTSPPPSSDSARAWVPSSEGSIMAHVRDLHRWFRVTNVPIFTPIGRFLFYLQKCNTTDGPFLNAVTTTGTFYVGFSDSRDGRKLMEHLESEEPSWKITEINRETFRANTALVTNPPKGFEDCVSVRVYAGPGSRLTTDNVASAVEGVLRFVGPVHKIEEKNIDDAPGTRLKVHEVKVKFYDARHAMNAAKSVSGFQNEDMLLEVMPWHEKAGHWTWSKTAPAKRRGGKPASPEAAARPEGGEKTADIDEAEILSGRETRTTLMVKGMPPTMPWTELKQLLDAVVFGRYNHLYLRKNFETSEKLLAIAQYSVGYSFVNFEDSKALLEFVQNYQGKKWPGWEDRSDAPASFSFAREQGFEKLIEFHRNSPVMLSRPDERPKVFSMEGPKRGEELAFPAVNNFVALTKLIERGKSSLLFSPRSGGVSTQRRKKNNRRGPEDGRTPSKTKGVQVKVEPEEETEGKTPRANPQPVTDDSHLFTPHGARTYSAVLEGRFPPEGN</sequence>
<dbReference type="InterPro" id="IPR012677">
    <property type="entry name" value="Nucleotide-bd_a/b_plait_sf"/>
</dbReference>
<evidence type="ECO:0000313" key="4">
    <source>
        <dbReference type="EMBL" id="KAJ5180359.1"/>
    </source>
</evidence>
<dbReference type="OrthoDB" id="417481at2759"/>
<proteinExistence type="predicted"/>
<dbReference type="InterPro" id="IPR000504">
    <property type="entry name" value="RRM_dom"/>
</dbReference>
<feature type="domain" description="RRM" evidence="3">
    <location>
        <begin position="491"/>
        <end position="585"/>
    </location>
</feature>
<organism evidence="4 5">
    <name type="scientific">Penicillium capsulatum</name>
    <dbReference type="NCBI Taxonomy" id="69766"/>
    <lineage>
        <taxon>Eukaryota</taxon>
        <taxon>Fungi</taxon>
        <taxon>Dikarya</taxon>
        <taxon>Ascomycota</taxon>
        <taxon>Pezizomycotina</taxon>
        <taxon>Eurotiomycetes</taxon>
        <taxon>Eurotiomycetidae</taxon>
        <taxon>Eurotiales</taxon>
        <taxon>Aspergillaceae</taxon>
        <taxon>Penicillium</taxon>
    </lineage>
</organism>
<evidence type="ECO:0000313" key="5">
    <source>
        <dbReference type="Proteomes" id="UP001146351"/>
    </source>
</evidence>
<feature type="region of interest" description="Disordered" evidence="2">
    <location>
        <begin position="448"/>
        <end position="482"/>
    </location>
</feature>
<feature type="region of interest" description="Disordered" evidence="2">
    <location>
        <begin position="222"/>
        <end position="245"/>
    </location>
</feature>
<evidence type="ECO:0000256" key="2">
    <source>
        <dbReference type="SAM" id="MobiDB-lite"/>
    </source>
</evidence>
<reference evidence="4" key="2">
    <citation type="journal article" date="2023" name="IMA Fungus">
        <title>Comparative genomic study of the Penicillium genus elucidates a diverse pangenome and 15 lateral gene transfer events.</title>
        <authorList>
            <person name="Petersen C."/>
            <person name="Sorensen T."/>
            <person name="Nielsen M.R."/>
            <person name="Sondergaard T.E."/>
            <person name="Sorensen J.L."/>
            <person name="Fitzpatrick D.A."/>
            <person name="Frisvad J.C."/>
            <person name="Nielsen K.L."/>
        </authorList>
    </citation>
    <scope>NUCLEOTIDE SEQUENCE</scope>
    <source>
        <strain evidence="4">IBT 21917</strain>
    </source>
</reference>
<evidence type="ECO:0000259" key="3">
    <source>
        <dbReference type="PROSITE" id="PS50102"/>
    </source>
</evidence>
<keyword evidence="5" id="KW-1185">Reference proteome</keyword>
<dbReference type="EMBL" id="JAPQKO010000002">
    <property type="protein sequence ID" value="KAJ5180359.1"/>
    <property type="molecule type" value="Genomic_DNA"/>
</dbReference>
<protein>
    <recommendedName>
        <fullName evidence="3">RRM domain-containing protein</fullName>
    </recommendedName>
</protein>
<dbReference type="Gene3D" id="3.30.70.330">
    <property type="match status" value="1"/>
</dbReference>
<gene>
    <name evidence="4" type="ORF">N7492_003569</name>
</gene>
<dbReference type="SUPFAM" id="SSF54928">
    <property type="entry name" value="RNA-binding domain, RBD"/>
    <property type="match status" value="1"/>
</dbReference>
<dbReference type="AlphaFoldDB" id="A0A9W9IJU5"/>
<dbReference type="GO" id="GO:0003723">
    <property type="term" value="F:RNA binding"/>
    <property type="evidence" value="ECO:0007669"/>
    <property type="project" value="UniProtKB-UniRule"/>
</dbReference>
<evidence type="ECO:0000256" key="1">
    <source>
        <dbReference type="PROSITE-ProRule" id="PRU00176"/>
    </source>
</evidence>